<evidence type="ECO:0000259" key="1">
    <source>
        <dbReference type="Pfam" id="PF17131"/>
    </source>
</evidence>
<accession>A0A3B0ZGS5</accession>
<sequence length="93" mass="11711">MIWRVWKIWKPLWIDKARYIPLKVEYYGRKDALLKTQYFHEYRKYLGQYWRSHQQVMENHQSGKVTSLKLEEYKFQTGLRVRDFDRNALKRVR</sequence>
<dbReference type="InterPro" id="IPR033399">
    <property type="entry name" value="TP_0789-like"/>
</dbReference>
<name>A0A3B0ZGS5_9ZZZZ</name>
<organism evidence="2">
    <name type="scientific">hydrothermal vent metagenome</name>
    <dbReference type="NCBI Taxonomy" id="652676"/>
    <lineage>
        <taxon>unclassified sequences</taxon>
        <taxon>metagenomes</taxon>
        <taxon>ecological metagenomes</taxon>
    </lineage>
</organism>
<feature type="domain" description="Uncharacterized protein TP-0789" evidence="1">
    <location>
        <begin position="12"/>
        <end position="91"/>
    </location>
</feature>
<dbReference type="Pfam" id="PF17131">
    <property type="entry name" value="LolA_like"/>
    <property type="match status" value="1"/>
</dbReference>
<evidence type="ECO:0000313" key="2">
    <source>
        <dbReference type="EMBL" id="VAW80504.1"/>
    </source>
</evidence>
<gene>
    <name evidence="2" type="ORF">MNBD_GAMMA15-694</name>
</gene>
<proteinExistence type="predicted"/>
<dbReference type="Gene3D" id="2.50.20.10">
    <property type="entry name" value="Lipoprotein localisation LolA/LolB/LppX"/>
    <property type="match status" value="1"/>
</dbReference>
<dbReference type="AlphaFoldDB" id="A0A3B0ZGS5"/>
<dbReference type="EMBL" id="UOFN01000128">
    <property type="protein sequence ID" value="VAW80504.1"/>
    <property type="molecule type" value="Genomic_DNA"/>
</dbReference>
<reference evidence="2" key="1">
    <citation type="submission" date="2018-06" db="EMBL/GenBank/DDBJ databases">
        <authorList>
            <person name="Zhirakovskaya E."/>
        </authorList>
    </citation>
    <scope>NUCLEOTIDE SEQUENCE</scope>
</reference>
<protein>
    <recommendedName>
        <fullName evidence="1">Uncharacterized protein TP-0789 domain-containing protein</fullName>
    </recommendedName>
</protein>
<dbReference type="CDD" id="cd16329">
    <property type="entry name" value="LolA_like"/>
    <property type="match status" value="1"/>
</dbReference>